<feature type="compositionally biased region" description="Polar residues" evidence="1">
    <location>
        <begin position="299"/>
        <end position="308"/>
    </location>
</feature>
<comment type="caution">
    <text evidence="2">The sequence shown here is derived from an EMBL/GenBank/DDBJ whole genome shotgun (WGS) entry which is preliminary data.</text>
</comment>
<keyword evidence="3" id="KW-1185">Reference proteome</keyword>
<reference evidence="2 3" key="1">
    <citation type="journal article" date="2023" name="G3 (Bethesda)">
        <title>A chromosome-length genome assembly and annotation of blackberry (Rubus argutus, cv. 'Hillquist').</title>
        <authorList>
            <person name="Bruna T."/>
            <person name="Aryal R."/>
            <person name="Dudchenko O."/>
            <person name="Sargent D.J."/>
            <person name="Mead D."/>
            <person name="Buti M."/>
            <person name="Cavallini A."/>
            <person name="Hytonen T."/>
            <person name="Andres J."/>
            <person name="Pham M."/>
            <person name="Weisz D."/>
            <person name="Mascagni F."/>
            <person name="Usai G."/>
            <person name="Natali L."/>
            <person name="Bassil N."/>
            <person name="Fernandez G.E."/>
            <person name="Lomsadze A."/>
            <person name="Armour M."/>
            <person name="Olukolu B."/>
            <person name="Poorten T."/>
            <person name="Britton C."/>
            <person name="Davik J."/>
            <person name="Ashrafi H."/>
            <person name="Aiden E.L."/>
            <person name="Borodovsky M."/>
            <person name="Worthington M."/>
        </authorList>
    </citation>
    <scope>NUCLEOTIDE SEQUENCE [LARGE SCALE GENOMIC DNA]</scope>
    <source>
        <strain evidence="2">PI 553951</strain>
    </source>
</reference>
<proteinExistence type="predicted"/>
<dbReference type="EMBL" id="JBEDUW010000006">
    <property type="protein sequence ID" value="KAK9921980.1"/>
    <property type="molecule type" value="Genomic_DNA"/>
</dbReference>
<protein>
    <submittedName>
        <fullName evidence="2">Uncharacterized protein</fullName>
    </submittedName>
</protein>
<evidence type="ECO:0000313" key="2">
    <source>
        <dbReference type="EMBL" id="KAK9921980.1"/>
    </source>
</evidence>
<feature type="region of interest" description="Disordered" evidence="1">
    <location>
        <begin position="242"/>
        <end position="352"/>
    </location>
</feature>
<dbReference type="Proteomes" id="UP001457282">
    <property type="component" value="Unassembled WGS sequence"/>
</dbReference>
<evidence type="ECO:0000256" key="1">
    <source>
        <dbReference type="SAM" id="MobiDB-lite"/>
    </source>
</evidence>
<name>A0AAW1WAS6_RUBAR</name>
<feature type="compositionally biased region" description="Basic and acidic residues" evidence="1">
    <location>
        <begin position="336"/>
        <end position="345"/>
    </location>
</feature>
<sequence>MVEFLLCCRWLRRKAKRDAFKPAILDDVKRFIFRPYFSIKSFQVYPFYYSEDQSWACPGLTSMFLTTTLHHLPTYGDRFEPIVVKYSPQRVRRQFGVNQDVPIGGFAYRTAKSIIVSFIKHDENSRKSMFSNCLGTQEGMRAHTPAYKKFWELQLCEFGKFIRLGGSVSRCHELPSKNRRLISSKTVMGITSKHNLTYVETYSNDMKHLVEKKKDNRKVPYFKSKLSKDYVSFTSDSGVRMMLSPDALPSKKGKKRKVISGSKASYTPTKKKVKLSDRKVVCENSSSGDSYNEGERANSTETDNSCNESGRDDTNASEENSYYENEGSDLGASEEEFSKESHEDIQDTSTQELVNQCGEVRSSDVEAGMKVASCDEVAFHDETISCEIGVGREVPPRNEMTSCETGAGKEDVILDDVLLEPIVMFDSSDGNYNEQDGPTSSTIRESSKEVSGNDITGIVTSVGGGGSVDHWATRIENFMTNFESRDRSSITLDDITPPLSGSQSVFEEDCCKEVCRLERAVLELKSQLVNLECQLGKAQEELHSKLGGVISSDNLVCILRSSWTPQSRAIHGLY</sequence>
<dbReference type="AlphaFoldDB" id="A0AAW1WAS6"/>
<gene>
    <name evidence="2" type="ORF">M0R45_030469</name>
</gene>
<organism evidence="2 3">
    <name type="scientific">Rubus argutus</name>
    <name type="common">Southern blackberry</name>
    <dbReference type="NCBI Taxonomy" id="59490"/>
    <lineage>
        <taxon>Eukaryota</taxon>
        <taxon>Viridiplantae</taxon>
        <taxon>Streptophyta</taxon>
        <taxon>Embryophyta</taxon>
        <taxon>Tracheophyta</taxon>
        <taxon>Spermatophyta</taxon>
        <taxon>Magnoliopsida</taxon>
        <taxon>eudicotyledons</taxon>
        <taxon>Gunneridae</taxon>
        <taxon>Pentapetalae</taxon>
        <taxon>rosids</taxon>
        <taxon>fabids</taxon>
        <taxon>Rosales</taxon>
        <taxon>Rosaceae</taxon>
        <taxon>Rosoideae</taxon>
        <taxon>Rosoideae incertae sedis</taxon>
        <taxon>Rubus</taxon>
    </lineage>
</organism>
<evidence type="ECO:0000313" key="3">
    <source>
        <dbReference type="Proteomes" id="UP001457282"/>
    </source>
</evidence>
<accession>A0AAW1WAS6</accession>